<feature type="domain" description="Bacteriophage T5 Orf172 DNA-binding" evidence="1">
    <location>
        <begin position="280"/>
        <end position="374"/>
    </location>
</feature>
<protein>
    <submittedName>
        <fullName evidence="2">GIY-YIG nuclease family protein</fullName>
    </submittedName>
</protein>
<dbReference type="RefSeq" id="WP_212725523.1">
    <property type="nucleotide sequence ID" value="NZ_CP071249.1"/>
</dbReference>
<gene>
    <name evidence="2" type="ORF">J0J69_00535</name>
</gene>
<dbReference type="SMART" id="SM00974">
    <property type="entry name" value="T5orf172"/>
    <property type="match status" value="1"/>
</dbReference>
<keyword evidence="3" id="KW-1185">Reference proteome</keyword>
<name>A0ABY5JM72_9FIRM</name>
<reference evidence="2 3" key="1">
    <citation type="submission" date="2021-03" db="EMBL/GenBank/DDBJ databases">
        <title>Comparative Genomics and Metabolomics in the genus Turicibacter.</title>
        <authorList>
            <person name="Maki J."/>
            <person name="Looft T."/>
        </authorList>
    </citation>
    <scope>NUCLEOTIDE SEQUENCE [LARGE SCALE GENOMIC DNA]</scope>
    <source>
        <strain evidence="2 3">MMM721</strain>
    </source>
</reference>
<dbReference type="Proteomes" id="UP001058016">
    <property type="component" value="Chromosome"/>
</dbReference>
<dbReference type="Pfam" id="PF10544">
    <property type="entry name" value="T5orf172"/>
    <property type="match status" value="1"/>
</dbReference>
<sequence length="394" mass="45641">MNRNKFAEIFADDHLGLLDISDAKQTTERTPSEQRLISSFEEINNFYEENGREPKLGADITEFMLASRLQGIRNSPQKVKILLPFDFYDLLKVEQTKSVTIEELLRDDPLNLLNIDEMEDSIFSLKHVKKTDRIRPDYISRRNICENFDEYEGMFEQVHTELKSGVRKLVKFSQHDLSEGKFFVLRGVLLYLEKSEHTEQEKQYDSGVRIRKDGRTHCVFDNGTESDMLYRSLYKALLKDGFGVSEPIETVNNSVEISDDDVQNGYIYVLKSMSADPNVSNMKDLYKIGMCSGDVTERIKNAPNEPTYLMSQVQVELTVRCYNINVLNLEATIHSFFNEVNVLFEVIDKDGNKRYPKEWFVVPLPIIQEAIQLIVDGKINNYEYDSTMQAIIQK</sequence>
<dbReference type="EMBL" id="CP071249">
    <property type="protein sequence ID" value="UUF06113.1"/>
    <property type="molecule type" value="Genomic_DNA"/>
</dbReference>
<evidence type="ECO:0000259" key="1">
    <source>
        <dbReference type="SMART" id="SM00974"/>
    </source>
</evidence>
<accession>A0ABY5JM72</accession>
<dbReference type="InterPro" id="IPR018306">
    <property type="entry name" value="Phage_T5_Orf172_DNA-bd"/>
</dbReference>
<evidence type="ECO:0000313" key="3">
    <source>
        <dbReference type="Proteomes" id="UP001058016"/>
    </source>
</evidence>
<evidence type="ECO:0000313" key="2">
    <source>
        <dbReference type="EMBL" id="UUF06113.1"/>
    </source>
</evidence>
<proteinExistence type="predicted"/>
<organism evidence="2 3">
    <name type="scientific">Turicibacter bilis</name>
    <dbReference type="NCBI Taxonomy" id="2735723"/>
    <lineage>
        <taxon>Bacteria</taxon>
        <taxon>Bacillati</taxon>
        <taxon>Bacillota</taxon>
        <taxon>Erysipelotrichia</taxon>
        <taxon>Erysipelotrichales</taxon>
        <taxon>Turicibacteraceae</taxon>
        <taxon>Turicibacter</taxon>
    </lineage>
</organism>